<dbReference type="SUPFAM" id="SSF55729">
    <property type="entry name" value="Acyl-CoA N-acyltransferases (Nat)"/>
    <property type="match status" value="2"/>
</dbReference>
<keyword evidence="3" id="KW-1185">Reference proteome</keyword>
<protein>
    <submittedName>
        <fullName evidence="2">GNAT family N-acetyltransferase</fullName>
    </submittedName>
</protein>
<organism evidence="2 3">
    <name type="scientific">Antribacter soli</name>
    <dbReference type="NCBI Taxonomy" id="2910976"/>
    <lineage>
        <taxon>Bacteria</taxon>
        <taxon>Bacillati</taxon>
        <taxon>Actinomycetota</taxon>
        <taxon>Actinomycetes</taxon>
        <taxon>Micrococcales</taxon>
        <taxon>Promicromonosporaceae</taxon>
        <taxon>Antribacter</taxon>
    </lineage>
</organism>
<evidence type="ECO:0000259" key="1">
    <source>
        <dbReference type="PROSITE" id="PS51186"/>
    </source>
</evidence>
<comment type="caution">
    <text evidence="2">The sequence shown here is derived from an EMBL/GenBank/DDBJ whole genome shotgun (WGS) entry which is preliminary data.</text>
</comment>
<feature type="domain" description="N-acetyltransferase" evidence="1">
    <location>
        <begin position="31"/>
        <end position="203"/>
    </location>
</feature>
<dbReference type="Proteomes" id="UP001165405">
    <property type="component" value="Unassembled WGS sequence"/>
</dbReference>
<name>A0AA41QHK8_9MICO</name>
<dbReference type="RefSeq" id="WP_236091383.1">
    <property type="nucleotide sequence ID" value="NZ_JAKGSG010000065.1"/>
</dbReference>
<dbReference type="PROSITE" id="PS51186">
    <property type="entry name" value="GNAT"/>
    <property type="match status" value="1"/>
</dbReference>
<gene>
    <name evidence="2" type="ORF">L1785_21970</name>
</gene>
<dbReference type="InterPro" id="IPR000182">
    <property type="entry name" value="GNAT_dom"/>
</dbReference>
<dbReference type="InterPro" id="IPR016181">
    <property type="entry name" value="Acyl_CoA_acyltransferase"/>
</dbReference>
<dbReference type="Gene3D" id="3.40.630.30">
    <property type="match status" value="1"/>
</dbReference>
<proteinExistence type="predicted"/>
<evidence type="ECO:0000313" key="3">
    <source>
        <dbReference type="Proteomes" id="UP001165405"/>
    </source>
</evidence>
<sequence length="376" mass="40584">MTSSRTAWHVVEAPNAASLDDAEAWAYHGIAAVSEACQQDLFGHADLAQNARGVLVGMDNQQYTTKHRFVAVRDPASGDGVHPGASDVVGHAFIAMPEASNRHLAEIHVAVDPAHRGQGIGSALLASAEEVVAAAGRTQVIGEPMFAAEAPEGMDALTPSNGSGRVPADLPTTRFATRHGFALAQVSRKSVLDLPVDAARLARFEDESRAAAGPDFRLHTWQDEIPEEWLDGLAVLETRMTTDAPHGDLDVDEDVWDADRVRTFSEMQKRNRNGYLITAVEHVPSGALAGHSMLLYPLEDGPFAFQEDTIVLREHRGHRLGMLLKAVNLAELARVRPSTERIHTFNAEENQHMLAINVALGFRPAGGAAAYQRSLA</sequence>
<dbReference type="GO" id="GO:0016747">
    <property type="term" value="F:acyltransferase activity, transferring groups other than amino-acyl groups"/>
    <property type="evidence" value="ECO:0007669"/>
    <property type="project" value="InterPro"/>
</dbReference>
<reference evidence="2" key="1">
    <citation type="submission" date="2022-01" db="EMBL/GenBank/DDBJ databases">
        <title>Antribacter sp. nov., isolated from Guizhou of China.</title>
        <authorList>
            <person name="Chengliang C."/>
            <person name="Ya Z."/>
        </authorList>
    </citation>
    <scope>NUCLEOTIDE SEQUENCE</scope>
    <source>
        <strain evidence="2">KLBMP 9083</strain>
    </source>
</reference>
<accession>A0AA41QHK8</accession>
<dbReference type="Pfam" id="PF00583">
    <property type="entry name" value="Acetyltransf_1"/>
    <property type="match status" value="1"/>
</dbReference>
<dbReference type="EMBL" id="JAKGSG010000065">
    <property type="protein sequence ID" value="MCF4123633.1"/>
    <property type="molecule type" value="Genomic_DNA"/>
</dbReference>
<dbReference type="CDD" id="cd04301">
    <property type="entry name" value="NAT_SF"/>
    <property type="match status" value="1"/>
</dbReference>
<evidence type="ECO:0000313" key="2">
    <source>
        <dbReference type="EMBL" id="MCF4123633.1"/>
    </source>
</evidence>
<dbReference type="AlphaFoldDB" id="A0AA41QHK8"/>